<dbReference type="EMBL" id="CP134878">
    <property type="protein sequence ID" value="WNM19268.1"/>
    <property type="molecule type" value="Genomic_DNA"/>
</dbReference>
<gene>
    <name evidence="3" type="ORF">RN605_08130</name>
    <name evidence="4" type="ORF">RN605_08135</name>
    <name evidence="1" type="ORF">RN608_00960</name>
    <name evidence="2" type="ORF">RN608_00965</name>
</gene>
<protein>
    <submittedName>
        <fullName evidence="2">Uncharacterized protein</fullName>
    </submittedName>
</protein>
<name>A0AA96EXZ1_9FLAO</name>
<proteinExistence type="predicted"/>
<organism evidence="2">
    <name type="scientific">Flavobacterium capsici</name>
    <dbReference type="NCBI Taxonomy" id="3075618"/>
    <lineage>
        <taxon>Bacteria</taxon>
        <taxon>Pseudomonadati</taxon>
        <taxon>Bacteroidota</taxon>
        <taxon>Flavobacteriia</taxon>
        <taxon>Flavobacteriales</taxon>
        <taxon>Flavobacteriaceae</taxon>
        <taxon>Flavobacterium</taxon>
    </lineage>
</organism>
<evidence type="ECO:0000313" key="5">
    <source>
        <dbReference type="Proteomes" id="UP001304515"/>
    </source>
</evidence>
<evidence type="ECO:0000313" key="2">
    <source>
        <dbReference type="EMBL" id="WNM19268.1"/>
    </source>
</evidence>
<dbReference type="RefSeq" id="WP_313324066.1">
    <property type="nucleotide sequence ID" value="NZ_CP134878.1"/>
</dbReference>
<dbReference type="AlphaFoldDB" id="A0AA96EXZ1"/>
<dbReference type="Proteomes" id="UP001304515">
    <property type="component" value="Chromosome"/>
</dbReference>
<evidence type="ECO:0000313" key="3">
    <source>
        <dbReference type="EMBL" id="WNM20656.1"/>
    </source>
</evidence>
<accession>A0AA96J6W2</accession>
<dbReference type="EMBL" id="CP134878">
    <property type="protein sequence ID" value="WNM19267.1"/>
    <property type="molecule type" value="Genomic_DNA"/>
</dbReference>
<reference evidence="2 5" key="1">
    <citation type="submission" date="2023-09" db="EMBL/GenBank/DDBJ databases">
        <title>Flavobacterium sp. a novel bacteria isolate from Pepper rhizosphere.</title>
        <authorList>
            <person name="Peng Y."/>
            <person name="Lee J."/>
        </authorList>
    </citation>
    <scope>NUCLEOTIDE SEQUENCE</scope>
    <source>
        <strain evidence="2">PMR2A8</strain>
        <strain evidence="3 5">PMTSA4</strain>
    </source>
</reference>
<sequence>MVKDKLVLRRIAKRWCQAILLMNDITGETTCELLTEDEIEYIIQECHKIAFRIIDEKPSTDLDEIIKEEFDFENES</sequence>
<accession>A0AA96EXZ1</accession>
<dbReference type="KEGG" id="fcj:RN605_08130"/>
<dbReference type="EMBL" id="CP134890">
    <property type="protein sequence ID" value="WNM20656.1"/>
    <property type="molecule type" value="Genomic_DNA"/>
</dbReference>
<dbReference type="KEGG" id="fcj:RN605_08135"/>
<evidence type="ECO:0000313" key="4">
    <source>
        <dbReference type="EMBL" id="WNM20657.1"/>
    </source>
</evidence>
<evidence type="ECO:0000313" key="1">
    <source>
        <dbReference type="EMBL" id="WNM19267.1"/>
    </source>
</evidence>
<keyword evidence="5" id="KW-1185">Reference proteome</keyword>
<dbReference type="EMBL" id="CP134890">
    <property type="protein sequence ID" value="WNM20657.1"/>
    <property type="molecule type" value="Genomic_DNA"/>
</dbReference>